<gene>
    <name evidence="1" type="ORF">FYJ84_01300</name>
</gene>
<keyword evidence="2" id="KW-1185">Reference proteome</keyword>
<organism evidence="1 2">
    <name type="scientific">Anaerovibrio slackiae</name>
    <dbReference type="NCBI Taxonomy" id="2652309"/>
    <lineage>
        <taxon>Bacteria</taxon>
        <taxon>Bacillati</taxon>
        <taxon>Bacillota</taxon>
        <taxon>Negativicutes</taxon>
        <taxon>Selenomonadales</taxon>
        <taxon>Selenomonadaceae</taxon>
        <taxon>Anaerovibrio</taxon>
    </lineage>
</organism>
<name>A0A6I2U802_9FIRM</name>
<dbReference type="InterPro" id="IPR016621">
    <property type="entry name" value="UCP014543"/>
</dbReference>
<dbReference type="Pfam" id="PF12646">
    <property type="entry name" value="DUF3783"/>
    <property type="match status" value="1"/>
</dbReference>
<dbReference type="RefSeq" id="WP_154405362.1">
    <property type="nucleotide sequence ID" value="NZ_JBGUTX010000037.1"/>
</dbReference>
<dbReference type="EMBL" id="VUNR01000002">
    <property type="protein sequence ID" value="MSU07633.1"/>
    <property type="molecule type" value="Genomic_DNA"/>
</dbReference>
<protein>
    <submittedName>
        <fullName evidence="1">DUF3783 domain-containing protein</fullName>
    </submittedName>
</protein>
<dbReference type="Proteomes" id="UP000433181">
    <property type="component" value="Unassembled WGS sequence"/>
</dbReference>
<evidence type="ECO:0000313" key="1">
    <source>
        <dbReference type="EMBL" id="MSU07633.1"/>
    </source>
</evidence>
<comment type="caution">
    <text evidence="1">The sequence shown here is derived from an EMBL/GenBank/DDBJ whole genome shotgun (WGS) entry which is preliminary data.</text>
</comment>
<dbReference type="GeneID" id="96777542"/>
<accession>A0A6I2U802</accession>
<proteinExistence type="predicted"/>
<evidence type="ECO:0000313" key="2">
    <source>
        <dbReference type="Proteomes" id="UP000433181"/>
    </source>
</evidence>
<reference evidence="1 2" key="1">
    <citation type="submission" date="2019-08" db="EMBL/GenBank/DDBJ databases">
        <title>In-depth cultivation of the pig gut microbiome towards novel bacterial diversity and tailored functional studies.</title>
        <authorList>
            <person name="Wylensek D."/>
            <person name="Hitch T.C.A."/>
            <person name="Clavel T."/>
        </authorList>
    </citation>
    <scope>NUCLEOTIDE SEQUENCE [LARGE SCALE GENOMIC DNA]</scope>
    <source>
        <strain evidence="1 2">WCA-693-APC-5D-A</strain>
    </source>
</reference>
<dbReference type="AlphaFoldDB" id="A0A6I2U802"/>
<sequence>MNNKGEHVLLYQFSDQARLEAVTRLLHHMNIRVTVLPDEAWKEKVGFLLGSRGFSPAKAEEEEFSFPHEVMLMQNIRNKRLDKLLAAWKEAGLAPVIYKAVVTPFNTLWTLKKLCQTMEKEHGAVVKEISEHEEQKALSEDVIDERGD</sequence>